<dbReference type="EMBL" id="CP165625">
    <property type="protein sequence ID" value="XDU95868.1"/>
    <property type="molecule type" value="Genomic_DNA"/>
</dbReference>
<evidence type="ECO:0000313" key="1">
    <source>
        <dbReference type="EMBL" id="XDU95868.1"/>
    </source>
</evidence>
<reference evidence="1" key="1">
    <citation type="submission" date="2024-07" db="EMBL/GenBank/DDBJ databases">
        <authorList>
            <person name="Biller S.J."/>
        </authorList>
    </citation>
    <scope>NUCLEOTIDE SEQUENCE</scope>
    <source>
        <strain evidence="1">WC2409</strain>
    </source>
</reference>
<accession>A0AB39W1Y3</accession>
<evidence type="ECO:0008006" key="2">
    <source>
        <dbReference type="Google" id="ProtNLM"/>
    </source>
</evidence>
<dbReference type="AlphaFoldDB" id="A0AB39W1Y3"/>
<dbReference type="RefSeq" id="WP_369753288.1">
    <property type="nucleotide sequence ID" value="NZ_CP165625.1"/>
</dbReference>
<sequence>MAINYTKKYDAFLELNHLTEHQRIVSLRSIFDRDISDNEKFNFRTKIIRPLKKEDLFDVESLFKHLTYRTDEELDKKGKVIKKRDVFDFERSKRLHWILPHINEIIFQNIEVFSSNNRINGRDVVRTYIYNKTKEYIIILQPQKGGLDYYFITAYYLEKRLGGLNMIKQKYKNRLADVL</sequence>
<name>A0AB39W1Y3_9FLAO</name>
<gene>
    <name evidence="1" type="ORF">AB3G34_01800</name>
</gene>
<proteinExistence type="predicted"/>
<organism evidence="1">
    <name type="scientific">Flavobacterium sp. WC2409</name>
    <dbReference type="NCBI Taxonomy" id="3234139"/>
    <lineage>
        <taxon>Bacteria</taxon>
        <taxon>Pseudomonadati</taxon>
        <taxon>Bacteroidota</taxon>
        <taxon>Flavobacteriia</taxon>
        <taxon>Flavobacteriales</taxon>
        <taxon>Flavobacteriaceae</taxon>
        <taxon>Flavobacterium</taxon>
    </lineage>
</organism>
<protein>
    <recommendedName>
        <fullName evidence="2">Phage-Barnase-EndoU-ColicinE5/D-RelE like nuclease 2 domain-containing protein</fullName>
    </recommendedName>
</protein>